<keyword evidence="2 6" id="KW-0812">Transmembrane</keyword>
<dbReference type="EMBL" id="PKSG01000026">
    <property type="protein sequence ID" value="POR39613.1"/>
    <property type="molecule type" value="Genomic_DNA"/>
</dbReference>
<feature type="transmembrane region" description="Helical" evidence="6">
    <location>
        <begin position="480"/>
        <end position="502"/>
    </location>
</feature>
<evidence type="ECO:0000256" key="3">
    <source>
        <dbReference type="ARBA" id="ARBA00022989"/>
    </source>
</evidence>
<evidence type="ECO:0000256" key="1">
    <source>
        <dbReference type="ARBA" id="ARBA00004141"/>
    </source>
</evidence>
<gene>
    <name evidence="7" type="ORF">TPAR_00201</name>
</gene>
<dbReference type="PANTHER" id="PTHR23423">
    <property type="entry name" value="ORGANIC SOLUTE TRANSPORTER-RELATED"/>
    <property type="match status" value="1"/>
</dbReference>
<dbReference type="OrthoDB" id="5348404at2759"/>
<name>A0A2S4LAZ9_9HYPO</name>
<evidence type="ECO:0000256" key="4">
    <source>
        <dbReference type="ARBA" id="ARBA00023136"/>
    </source>
</evidence>
<dbReference type="Proteomes" id="UP000237481">
    <property type="component" value="Unassembled WGS sequence"/>
</dbReference>
<feature type="transmembrane region" description="Helical" evidence="6">
    <location>
        <begin position="243"/>
        <end position="266"/>
    </location>
</feature>
<protein>
    <submittedName>
        <fullName evidence="7">Transmembrane protein</fullName>
    </submittedName>
</protein>
<keyword evidence="8" id="KW-1185">Reference proteome</keyword>
<feature type="transmembrane region" description="Helical" evidence="6">
    <location>
        <begin position="437"/>
        <end position="460"/>
    </location>
</feature>
<comment type="subcellular location">
    <subcellularLocation>
        <location evidence="1">Membrane</location>
        <topology evidence="1">Multi-pass membrane protein</topology>
    </subcellularLocation>
</comment>
<dbReference type="AlphaFoldDB" id="A0A2S4LAZ9"/>
<dbReference type="GO" id="GO:0016020">
    <property type="term" value="C:membrane"/>
    <property type="evidence" value="ECO:0007669"/>
    <property type="project" value="UniProtKB-SubCell"/>
</dbReference>
<sequence length="716" mass="79213">MVLRRTPAATGTSSRHLEGPDGSTAPPSPASLLPAACMHRPFILANSATPRLGASQPDLPAADEGGERVRNGSTSRAILLVVKRGLGDRVRWEPLCCVGHLRRRTPVRTAAAWSPCCIHDLPDATTTRAATCTYTTRPNLGHGTESAVLGLHDLPLEGHTRGLVLIRSALPRSRRHELDVQLYAGGDEDAVSPGSEIILIGPLNFHDLARIIAAACTLIAVAMSLYLIWMHALHYTQPREQRYIIRILFMVPIYALAAFFQLQWYWHAIYFQVMSDCYEAFAIASFFALLCHYVAPDLHAQKAFFREMRPVKPWVMPVNWFAKCCGGQRGPWRTPKSGLTWFNIVWIGIYHYCFIRVAMTISAVVAQYFERYCESSNSPVFGHIWVRTIAPCTRQPLVLTPTAQIIVLNALAVTVAMFCLIQFYVQLREPLAEHKLFIKIVAIKLVVFLSFWQASAISVGTSTLNIVHPNRVLAYPDLKVGIPALLLCVEMACFAILHLWAFPYAPYVAGAPAAFYPVPDADKGSPSVENGRSPPSGGFMGLLAIFDALNLWDFVKAFGRGMRWLFCGVKRRKEDASYKLNRGDALDLDNLPEAKEGPGTYDAMRQFGHQETAYRAGGGANGGIEESVALMDNAQPNPEAHSFRRDSPSPPRRPLRDDSPPYGQPPPHAPQGSHRPQQQQQQQAYYDPYQGQSQTAAPGGRTDAQARLGEALWGPR</sequence>
<evidence type="ECO:0000313" key="8">
    <source>
        <dbReference type="Proteomes" id="UP000237481"/>
    </source>
</evidence>
<organism evidence="7 8">
    <name type="scientific">Tolypocladium paradoxum</name>
    <dbReference type="NCBI Taxonomy" id="94208"/>
    <lineage>
        <taxon>Eukaryota</taxon>
        <taxon>Fungi</taxon>
        <taxon>Dikarya</taxon>
        <taxon>Ascomycota</taxon>
        <taxon>Pezizomycotina</taxon>
        <taxon>Sordariomycetes</taxon>
        <taxon>Hypocreomycetidae</taxon>
        <taxon>Hypocreales</taxon>
        <taxon>Ophiocordycipitaceae</taxon>
        <taxon>Tolypocladium</taxon>
    </lineage>
</organism>
<evidence type="ECO:0000256" key="5">
    <source>
        <dbReference type="SAM" id="MobiDB-lite"/>
    </source>
</evidence>
<dbReference type="STRING" id="94208.A0A2S4LAZ9"/>
<accession>A0A2S4LAZ9</accession>
<feature type="transmembrane region" description="Helical" evidence="6">
    <location>
        <begin position="405"/>
        <end position="425"/>
    </location>
</feature>
<feature type="region of interest" description="Disordered" evidence="5">
    <location>
        <begin position="636"/>
        <end position="716"/>
    </location>
</feature>
<feature type="transmembrane region" description="Helical" evidence="6">
    <location>
        <begin position="278"/>
        <end position="295"/>
    </location>
</feature>
<keyword evidence="4 6" id="KW-0472">Membrane</keyword>
<feature type="region of interest" description="Disordered" evidence="5">
    <location>
        <begin position="50"/>
        <end position="70"/>
    </location>
</feature>
<feature type="transmembrane region" description="Helical" evidence="6">
    <location>
        <begin position="208"/>
        <end position="231"/>
    </location>
</feature>
<reference evidence="7 8" key="1">
    <citation type="submission" date="2018-01" db="EMBL/GenBank/DDBJ databases">
        <title>Harnessing the power of phylogenomics to disentangle the directionality and signatures of interkingdom host jumping in the parasitic fungal genus Tolypocladium.</title>
        <authorList>
            <person name="Quandt C.A."/>
            <person name="Patterson W."/>
            <person name="Spatafora J.W."/>
        </authorList>
    </citation>
    <scope>NUCLEOTIDE SEQUENCE [LARGE SCALE GENOMIC DNA]</scope>
    <source>
        <strain evidence="7 8">NRBC 100945</strain>
    </source>
</reference>
<proteinExistence type="predicted"/>
<feature type="transmembrane region" description="Helical" evidence="6">
    <location>
        <begin position="341"/>
        <end position="369"/>
    </location>
</feature>
<keyword evidence="3 6" id="KW-1133">Transmembrane helix</keyword>
<feature type="region of interest" description="Disordered" evidence="5">
    <location>
        <begin position="1"/>
        <end position="31"/>
    </location>
</feature>
<evidence type="ECO:0000256" key="2">
    <source>
        <dbReference type="ARBA" id="ARBA00022692"/>
    </source>
</evidence>
<evidence type="ECO:0000256" key="6">
    <source>
        <dbReference type="SAM" id="Phobius"/>
    </source>
</evidence>
<dbReference type="SMART" id="SM01417">
    <property type="entry name" value="Solute_trans_a"/>
    <property type="match status" value="1"/>
</dbReference>
<comment type="caution">
    <text evidence="7">The sequence shown here is derived from an EMBL/GenBank/DDBJ whole genome shotgun (WGS) entry which is preliminary data.</text>
</comment>
<dbReference type="InterPro" id="IPR005178">
    <property type="entry name" value="Ostalpha/TMEM184C"/>
</dbReference>
<evidence type="ECO:0000313" key="7">
    <source>
        <dbReference type="EMBL" id="POR39613.1"/>
    </source>
</evidence>
<dbReference type="Pfam" id="PF03619">
    <property type="entry name" value="Solute_trans_a"/>
    <property type="match status" value="1"/>
</dbReference>